<evidence type="ECO:0000313" key="3">
    <source>
        <dbReference type="Proteomes" id="UP000239865"/>
    </source>
</evidence>
<feature type="transmembrane region" description="Helical" evidence="1">
    <location>
        <begin position="48"/>
        <end position="68"/>
    </location>
</feature>
<reference evidence="2 3" key="1">
    <citation type="submission" date="2016-08" db="EMBL/GenBank/DDBJ databases">
        <authorList>
            <person name="Seilhamer J.J."/>
        </authorList>
    </citation>
    <scope>NUCLEOTIDE SEQUENCE [LARGE SCALE GENOMIC DNA]</scope>
    <source>
        <strain evidence="2 3">CFBP4644</strain>
    </source>
</reference>
<comment type="caution">
    <text evidence="2">The sequence shown here is derived from an EMBL/GenBank/DDBJ whole genome shotgun (WGS) entry which is preliminary data.</text>
</comment>
<accession>A0A2S7DL05</accession>
<protein>
    <submittedName>
        <fullName evidence="2">Uncharacterized protein</fullName>
    </submittedName>
</protein>
<evidence type="ECO:0000256" key="1">
    <source>
        <dbReference type="SAM" id="Phobius"/>
    </source>
</evidence>
<proteinExistence type="predicted"/>
<keyword evidence="1" id="KW-0812">Transmembrane</keyword>
<dbReference type="Proteomes" id="UP000239865">
    <property type="component" value="Unassembled WGS sequence"/>
</dbReference>
<keyword evidence="1" id="KW-0472">Membrane</keyword>
<organism evidence="2 3">
    <name type="scientific">Xanthomonas melonis</name>
    <dbReference type="NCBI Taxonomy" id="56456"/>
    <lineage>
        <taxon>Bacteria</taxon>
        <taxon>Pseudomonadati</taxon>
        <taxon>Pseudomonadota</taxon>
        <taxon>Gammaproteobacteria</taxon>
        <taxon>Lysobacterales</taxon>
        <taxon>Lysobacteraceae</taxon>
        <taxon>Xanthomonas</taxon>
    </lineage>
</organism>
<feature type="transmembrane region" description="Helical" evidence="1">
    <location>
        <begin position="7"/>
        <end position="28"/>
    </location>
</feature>
<sequence>MTRLKQILVWSGICGVCALCAFNLAYWWALSGQFDCVEGGCGLLAELVLWPILSIVLVAAAAMLAWVVRRRRGRR</sequence>
<dbReference type="AlphaFoldDB" id="A0A2S7DL05"/>
<name>A0A2S7DL05_9XANT</name>
<keyword evidence="1" id="KW-1133">Transmembrane helix</keyword>
<gene>
    <name evidence="2" type="ORF">XmelCFBP4644_00675</name>
</gene>
<evidence type="ECO:0000313" key="2">
    <source>
        <dbReference type="EMBL" id="PPU74483.1"/>
    </source>
</evidence>
<dbReference type="EMBL" id="MDEH01000001">
    <property type="protein sequence ID" value="PPU74483.1"/>
    <property type="molecule type" value="Genomic_DNA"/>
</dbReference>